<feature type="domain" description="RNA polymerase sigma factor 70 region 4 type 2" evidence="2">
    <location>
        <begin position="118"/>
        <end position="164"/>
    </location>
</feature>
<dbReference type="SUPFAM" id="SSF88946">
    <property type="entry name" value="Sigma2 domain of RNA polymerase sigma factors"/>
    <property type="match status" value="1"/>
</dbReference>
<dbReference type="InterPro" id="IPR036388">
    <property type="entry name" value="WH-like_DNA-bd_sf"/>
</dbReference>
<feature type="domain" description="RNA polymerase sigma-70 region 2" evidence="1">
    <location>
        <begin position="8"/>
        <end position="76"/>
    </location>
</feature>
<dbReference type="EMBL" id="VCEJ01000002">
    <property type="protein sequence ID" value="TLV02829.1"/>
    <property type="molecule type" value="Genomic_DNA"/>
</dbReference>
<sequence>MTTLIPHLFRTEYRKIVSVLCRRFGFREIETAEDIVSDTFLTAAQSWGIEGAPPNPAGWLYEVAKNKARNYLHRQSILNDKILPEMLGWESKFDENEIDLSPVNINDSQLQMMFAVCHPAISAESQIALSLRILCGFGIEEIADAFQLSKDTINKRLLRAKEKLREANIPIEMPDTGEISARLEPVLTTIYLLFNEGYYSVSKNKVLRKDLCLEAMRLCTMLIENAQTNEPQVNALLSLMCFHASRFEARLNGEGALVIYEEQDTDLWNTDLVSKGGYFLRCAAGGKTLSRYHLEAAIAYWHTVKTEGSEKWENILQCYNQLLQLHYSPAAALSRTYAFSKVHGKEAAIREAEKLGLTGNHFYHLLLGELSFPADPLNGQEHFKKALALAKTETEKHAILRKLRQNNLPK</sequence>
<dbReference type="OrthoDB" id="9780299at2"/>
<evidence type="ECO:0000313" key="4">
    <source>
        <dbReference type="EMBL" id="TLV02829.1"/>
    </source>
</evidence>
<evidence type="ECO:0000313" key="5">
    <source>
        <dbReference type="Proteomes" id="UP000306402"/>
    </source>
</evidence>
<dbReference type="InterPro" id="IPR046531">
    <property type="entry name" value="DUF6596"/>
</dbReference>
<comment type="caution">
    <text evidence="4">The sequence shown here is derived from an EMBL/GenBank/DDBJ whole genome shotgun (WGS) entry which is preliminary data.</text>
</comment>
<proteinExistence type="predicted"/>
<dbReference type="Gene3D" id="1.10.1740.10">
    <property type="match status" value="1"/>
</dbReference>
<dbReference type="SUPFAM" id="SSF88659">
    <property type="entry name" value="Sigma3 and sigma4 domains of RNA polymerase sigma factors"/>
    <property type="match status" value="1"/>
</dbReference>
<evidence type="ECO:0000259" key="3">
    <source>
        <dbReference type="Pfam" id="PF20239"/>
    </source>
</evidence>
<protein>
    <submittedName>
        <fullName evidence="4">Sigma-70 family RNA polymerase sigma factor</fullName>
    </submittedName>
</protein>
<dbReference type="Pfam" id="PF04542">
    <property type="entry name" value="Sigma70_r2"/>
    <property type="match status" value="1"/>
</dbReference>
<dbReference type="PANTHER" id="PTHR47756:SF2">
    <property type="entry name" value="BLL6612 PROTEIN"/>
    <property type="match status" value="1"/>
</dbReference>
<evidence type="ECO:0000259" key="2">
    <source>
        <dbReference type="Pfam" id="PF08281"/>
    </source>
</evidence>
<feature type="domain" description="DUF6596" evidence="3">
    <location>
        <begin position="182"/>
        <end position="283"/>
    </location>
</feature>
<dbReference type="PANTHER" id="PTHR47756">
    <property type="entry name" value="BLL6612 PROTEIN-RELATED"/>
    <property type="match status" value="1"/>
</dbReference>
<organism evidence="4 5">
    <name type="scientific">Dyadobacter luticola</name>
    <dbReference type="NCBI Taxonomy" id="1979387"/>
    <lineage>
        <taxon>Bacteria</taxon>
        <taxon>Pseudomonadati</taxon>
        <taxon>Bacteroidota</taxon>
        <taxon>Cytophagia</taxon>
        <taxon>Cytophagales</taxon>
        <taxon>Spirosomataceae</taxon>
        <taxon>Dyadobacter</taxon>
    </lineage>
</organism>
<dbReference type="InterPro" id="IPR013249">
    <property type="entry name" value="RNA_pol_sigma70_r4_t2"/>
</dbReference>
<name>A0A5R9L397_9BACT</name>
<evidence type="ECO:0000259" key="1">
    <source>
        <dbReference type="Pfam" id="PF04542"/>
    </source>
</evidence>
<dbReference type="Pfam" id="PF08281">
    <property type="entry name" value="Sigma70_r4_2"/>
    <property type="match status" value="1"/>
</dbReference>
<dbReference type="Proteomes" id="UP000306402">
    <property type="component" value="Unassembled WGS sequence"/>
</dbReference>
<dbReference type="Pfam" id="PF20239">
    <property type="entry name" value="DUF6596"/>
    <property type="match status" value="1"/>
</dbReference>
<dbReference type="GO" id="GO:0003677">
    <property type="term" value="F:DNA binding"/>
    <property type="evidence" value="ECO:0007669"/>
    <property type="project" value="InterPro"/>
</dbReference>
<reference evidence="4 5" key="1">
    <citation type="submission" date="2019-05" db="EMBL/GenBank/DDBJ databases">
        <authorList>
            <person name="Qu J.-H."/>
        </authorList>
    </citation>
    <scope>NUCLEOTIDE SEQUENCE [LARGE SCALE GENOMIC DNA]</scope>
    <source>
        <strain evidence="4 5">T17</strain>
    </source>
</reference>
<dbReference type="Gene3D" id="1.10.10.10">
    <property type="entry name" value="Winged helix-like DNA-binding domain superfamily/Winged helix DNA-binding domain"/>
    <property type="match status" value="1"/>
</dbReference>
<keyword evidence="5" id="KW-1185">Reference proteome</keyword>
<dbReference type="InterPro" id="IPR013324">
    <property type="entry name" value="RNA_pol_sigma_r3/r4-like"/>
</dbReference>
<dbReference type="InterPro" id="IPR014284">
    <property type="entry name" value="RNA_pol_sigma-70_dom"/>
</dbReference>
<dbReference type="InterPro" id="IPR013325">
    <property type="entry name" value="RNA_pol_sigma_r2"/>
</dbReference>
<dbReference type="InterPro" id="IPR007627">
    <property type="entry name" value="RNA_pol_sigma70_r2"/>
</dbReference>
<dbReference type="GO" id="GO:0006352">
    <property type="term" value="P:DNA-templated transcription initiation"/>
    <property type="evidence" value="ECO:0007669"/>
    <property type="project" value="InterPro"/>
</dbReference>
<gene>
    <name evidence="4" type="ORF">FEN17_04220</name>
</gene>
<accession>A0A5R9L397</accession>
<dbReference type="GO" id="GO:0016987">
    <property type="term" value="F:sigma factor activity"/>
    <property type="evidence" value="ECO:0007669"/>
    <property type="project" value="InterPro"/>
</dbReference>
<dbReference type="NCBIfam" id="TIGR02937">
    <property type="entry name" value="sigma70-ECF"/>
    <property type="match status" value="1"/>
</dbReference>
<dbReference type="RefSeq" id="WP_138364038.1">
    <property type="nucleotide sequence ID" value="NZ_VCEJ01000002.1"/>
</dbReference>
<dbReference type="AlphaFoldDB" id="A0A5R9L397"/>